<protein>
    <submittedName>
        <fullName evidence="2">Putative C-type lectin domain family 20 member A isoform X1</fullName>
    </submittedName>
</protein>
<dbReference type="AlphaFoldDB" id="A0A8J4XAB2"/>
<dbReference type="SUPFAM" id="SSF56436">
    <property type="entry name" value="C-type lectin-like"/>
    <property type="match status" value="1"/>
</dbReference>
<gene>
    <name evidence="2" type="ORF">DAT39_019727</name>
</gene>
<evidence type="ECO:0000259" key="1">
    <source>
        <dbReference type="PROSITE" id="PS50041"/>
    </source>
</evidence>
<evidence type="ECO:0000313" key="3">
    <source>
        <dbReference type="Proteomes" id="UP000727407"/>
    </source>
</evidence>
<dbReference type="EMBL" id="QNUK01000671">
    <property type="protein sequence ID" value="KAF5890580.1"/>
    <property type="molecule type" value="Genomic_DNA"/>
</dbReference>
<dbReference type="Proteomes" id="UP000727407">
    <property type="component" value="Unassembled WGS sequence"/>
</dbReference>
<comment type="caution">
    <text evidence="2">The sequence shown here is derived from an EMBL/GenBank/DDBJ whole genome shotgun (WGS) entry which is preliminary data.</text>
</comment>
<dbReference type="PANTHER" id="PTHR45784">
    <property type="entry name" value="C-TYPE LECTIN DOMAIN FAMILY 20 MEMBER A-RELATED"/>
    <property type="match status" value="1"/>
</dbReference>
<keyword evidence="3" id="KW-1185">Reference proteome</keyword>
<evidence type="ECO:0000313" key="2">
    <source>
        <dbReference type="EMBL" id="KAF5890580.1"/>
    </source>
</evidence>
<feature type="non-terminal residue" evidence="2">
    <location>
        <position position="83"/>
    </location>
</feature>
<dbReference type="InterPro" id="IPR001304">
    <property type="entry name" value="C-type_lectin-like"/>
</dbReference>
<dbReference type="PROSITE" id="PS50041">
    <property type="entry name" value="C_TYPE_LECTIN_2"/>
    <property type="match status" value="1"/>
</dbReference>
<feature type="domain" description="C-type lectin" evidence="1">
    <location>
        <begin position="1"/>
        <end position="82"/>
    </location>
</feature>
<proteinExistence type="predicted"/>
<dbReference type="InterPro" id="IPR016186">
    <property type="entry name" value="C-type_lectin-like/link_sf"/>
</dbReference>
<organism evidence="2 3">
    <name type="scientific">Clarias magur</name>
    <name type="common">Asian catfish</name>
    <name type="synonym">Macropteronotus magur</name>
    <dbReference type="NCBI Taxonomy" id="1594786"/>
    <lineage>
        <taxon>Eukaryota</taxon>
        <taxon>Metazoa</taxon>
        <taxon>Chordata</taxon>
        <taxon>Craniata</taxon>
        <taxon>Vertebrata</taxon>
        <taxon>Euteleostomi</taxon>
        <taxon>Actinopterygii</taxon>
        <taxon>Neopterygii</taxon>
        <taxon>Teleostei</taxon>
        <taxon>Ostariophysi</taxon>
        <taxon>Siluriformes</taxon>
        <taxon>Clariidae</taxon>
        <taxon>Clarias</taxon>
    </lineage>
</organism>
<reference evidence="2" key="1">
    <citation type="submission" date="2020-07" db="EMBL/GenBank/DDBJ databases">
        <title>Clarias magur genome sequencing, assembly and annotation.</title>
        <authorList>
            <person name="Kushwaha B."/>
            <person name="Kumar R."/>
            <person name="Das P."/>
            <person name="Joshi C.G."/>
            <person name="Kumar D."/>
            <person name="Nagpure N.S."/>
            <person name="Pandey M."/>
            <person name="Agarwal S."/>
            <person name="Srivastava S."/>
            <person name="Singh M."/>
            <person name="Sahoo L."/>
            <person name="Jayasankar P."/>
            <person name="Meher P.K."/>
            <person name="Koringa P.G."/>
            <person name="Iquebal M.A."/>
            <person name="Das S.P."/>
            <person name="Bit A."/>
            <person name="Patnaik S."/>
            <person name="Patel N."/>
            <person name="Shah T.M."/>
            <person name="Hinsu A."/>
            <person name="Jena J.K."/>
        </authorList>
    </citation>
    <scope>NUCLEOTIDE SEQUENCE</scope>
    <source>
        <strain evidence="2">CIFAMagur01</strain>
        <tissue evidence="2">Testis</tissue>
    </source>
</reference>
<sequence>MASARTSTENSIILQLMASPTSYSWLGLHRAPWKWSDKTNMSTMPWMTGNPDNARGNERCGYFYNGQTADALCSDIMPFICHK</sequence>
<name>A0A8J4XAB2_CLAMG</name>
<dbReference type="Pfam" id="PF00059">
    <property type="entry name" value="Lectin_C"/>
    <property type="match status" value="1"/>
</dbReference>
<dbReference type="PANTHER" id="PTHR45784:SF3">
    <property type="entry name" value="C-TYPE LECTIN DOMAIN FAMILY 4 MEMBER K-LIKE-RELATED"/>
    <property type="match status" value="1"/>
</dbReference>
<accession>A0A8J4XAB2</accession>
<dbReference type="InterPro" id="IPR016187">
    <property type="entry name" value="CTDL_fold"/>
</dbReference>
<dbReference type="OrthoDB" id="6157090at2759"/>
<dbReference type="Gene3D" id="3.10.100.10">
    <property type="entry name" value="Mannose-Binding Protein A, subunit A"/>
    <property type="match status" value="1"/>
</dbReference>